<protein>
    <submittedName>
        <fullName evidence="2">Uncharacterized protein</fullName>
    </submittedName>
</protein>
<evidence type="ECO:0000313" key="2">
    <source>
        <dbReference type="EMBL" id="QYL18091.1"/>
    </source>
</evidence>
<gene>
    <name evidence="2" type="ORF">K0O64_06015</name>
</gene>
<sequence>MHIRRRLLALSMAIMLLAVVGCSTGVPDRRADAEALAGRIRALPGVVAATSNSAHSQAQGLIYVRIGVEVTDDITADQVADITTHYLHGIATGTFTGYQLELDVRRGWNVFAVDSGRLPIINGGQVVAQARDWVMLRSEFASATVTLRATIEHPAGQTTEREAGHSNLATLVFDDRADYRTVSAAVGTLSQRFPRLGGLDWTIDAGRDKPAEIKTSRRLPTAAELTVFDRLNADQSIPHIVRLRINGPVTPPVWFSEKTIGSRDVEVALQLARAHLPLVATLPAPVLYTASDHLSGHIGGSGFARGPVAITVGGCTKHDPLVYVPIAAEQQLIKQYEKCSS</sequence>
<dbReference type="PROSITE" id="PS51318">
    <property type="entry name" value="TAT"/>
    <property type="match status" value="1"/>
</dbReference>
<dbReference type="EMBL" id="CP080333">
    <property type="protein sequence ID" value="QYL18091.1"/>
    <property type="molecule type" value="Genomic_DNA"/>
</dbReference>
<proteinExistence type="predicted"/>
<feature type="chain" id="PRO_5047192252" evidence="1">
    <location>
        <begin position="26"/>
        <end position="341"/>
    </location>
</feature>
<name>A0ABX8VQ40_9MYCO</name>
<dbReference type="RefSeq" id="WP_096310344.1">
    <property type="nucleotide sequence ID" value="NZ_BAAAVX010000003.1"/>
</dbReference>
<feature type="signal peptide" evidence="1">
    <location>
        <begin position="1"/>
        <end position="25"/>
    </location>
</feature>
<dbReference type="Proteomes" id="UP000825367">
    <property type="component" value="Chromosome"/>
</dbReference>
<evidence type="ECO:0000313" key="3">
    <source>
        <dbReference type="Proteomes" id="UP000825367"/>
    </source>
</evidence>
<accession>A0ABX8VQ40</accession>
<reference evidence="2 3" key="1">
    <citation type="submission" date="2021-07" db="EMBL/GenBank/DDBJ databases">
        <title>Whole genome sequencing of non-tuberculosis mycobacteria type-strains.</title>
        <authorList>
            <person name="Igarashi Y."/>
            <person name="Osugi A."/>
            <person name="Mitarai S."/>
        </authorList>
    </citation>
    <scope>NUCLEOTIDE SEQUENCE [LARGE SCALE GENOMIC DNA]</scope>
    <source>
        <strain evidence="2 3">JCM 16370</strain>
    </source>
</reference>
<keyword evidence="1" id="KW-0732">Signal</keyword>
<organism evidence="2 3">
    <name type="scientific">Mycolicibacterium pallens</name>
    <dbReference type="NCBI Taxonomy" id="370524"/>
    <lineage>
        <taxon>Bacteria</taxon>
        <taxon>Bacillati</taxon>
        <taxon>Actinomycetota</taxon>
        <taxon>Actinomycetes</taxon>
        <taxon>Mycobacteriales</taxon>
        <taxon>Mycobacteriaceae</taxon>
        <taxon>Mycolicibacterium</taxon>
    </lineage>
</organism>
<dbReference type="PROSITE" id="PS51257">
    <property type="entry name" value="PROKAR_LIPOPROTEIN"/>
    <property type="match status" value="1"/>
</dbReference>
<dbReference type="InterPro" id="IPR006311">
    <property type="entry name" value="TAT_signal"/>
</dbReference>
<keyword evidence="3" id="KW-1185">Reference proteome</keyword>
<evidence type="ECO:0000256" key="1">
    <source>
        <dbReference type="SAM" id="SignalP"/>
    </source>
</evidence>